<reference evidence="1 2" key="1">
    <citation type="journal article" date="2018" name="PLoS Genet.">
        <title>Population sequencing reveals clonal diversity and ancestral inbreeding in the grapevine cultivar Chardonnay.</title>
        <authorList>
            <person name="Roach M.J."/>
            <person name="Johnson D.L."/>
            <person name="Bohlmann J."/>
            <person name="van Vuuren H.J."/>
            <person name="Jones S.J."/>
            <person name="Pretorius I.S."/>
            <person name="Schmidt S.A."/>
            <person name="Borneman A.R."/>
        </authorList>
    </citation>
    <scope>NUCLEOTIDE SEQUENCE [LARGE SCALE GENOMIC DNA]</scope>
    <source>
        <strain evidence="2">cv. Chardonnay</strain>
        <tissue evidence="1">Leaf</tissue>
    </source>
</reference>
<evidence type="ECO:0000313" key="2">
    <source>
        <dbReference type="Proteomes" id="UP000288805"/>
    </source>
</evidence>
<comment type="caution">
    <text evidence="1">The sequence shown here is derived from an EMBL/GenBank/DDBJ whole genome shotgun (WGS) entry which is preliminary data.</text>
</comment>
<sequence length="202" mass="22131">MECATDIHHYNNLLQEDRIYTFLDGLDDRLDNIRSDVLQMRPFPSIKQAYAHVRREALQQAVMSTSDPENTSGVVLTTKRLKLSSTNTNSIAVSSHGKSTTAFKSRTVPDGMKCSHCKEKKDSAGADKNKGKVAIMSAKLHLSLIPQAESSQDAGPVSNIGNYGSNLVTSSYDVDRGAWLLNSGAKYHMTFVATDFTMTSPL</sequence>
<name>A0A438J2P4_VITVI</name>
<dbReference type="PANTHER" id="PTHR34222:SF43">
    <property type="entry name" value="RETROTRANSPOSON GAG DOMAIN-CONTAINING PROTEIN"/>
    <property type="match status" value="1"/>
</dbReference>
<dbReference type="PANTHER" id="PTHR34222">
    <property type="entry name" value="GAG_PRE-INTEGRS DOMAIN-CONTAINING PROTEIN"/>
    <property type="match status" value="1"/>
</dbReference>
<evidence type="ECO:0000313" key="1">
    <source>
        <dbReference type="EMBL" id="RVX03233.1"/>
    </source>
</evidence>
<gene>
    <name evidence="1" type="ORF">CK203_020020</name>
</gene>
<organism evidence="1 2">
    <name type="scientific">Vitis vinifera</name>
    <name type="common">Grape</name>
    <dbReference type="NCBI Taxonomy" id="29760"/>
    <lineage>
        <taxon>Eukaryota</taxon>
        <taxon>Viridiplantae</taxon>
        <taxon>Streptophyta</taxon>
        <taxon>Embryophyta</taxon>
        <taxon>Tracheophyta</taxon>
        <taxon>Spermatophyta</taxon>
        <taxon>Magnoliopsida</taxon>
        <taxon>eudicotyledons</taxon>
        <taxon>Gunneridae</taxon>
        <taxon>Pentapetalae</taxon>
        <taxon>rosids</taxon>
        <taxon>Vitales</taxon>
        <taxon>Vitaceae</taxon>
        <taxon>Viteae</taxon>
        <taxon>Vitis</taxon>
    </lineage>
</organism>
<dbReference type="EMBL" id="QGNW01000066">
    <property type="protein sequence ID" value="RVX03233.1"/>
    <property type="molecule type" value="Genomic_DNA"/>
</dbReference>
<dbReference type="Proteomes" id="UP000288805">
    <property type="component" value="Unassembled WGS sequence"/>
</dbReference>
<protein>
    <submittedName>
        <fullName evidence="1">Uncharacterized protein</fullName>
    </submittedName>
</protein>
<dbReference type="AlphaFoldDB" id="A0A438J2P4"/>
<proteinExistence type="predicted"/>
<accession>A0A438J2P4</accession>